<keyword evidence="3" id="KW-1185">Reference proteome</keyword>
<organism evidence="2 3">
    <name type="scientific">Ideonella lacteola</name>
    <dbReference type="NCBI Taxonomy" id="2984193"/>
    <lineage>
        <taxon>Bacteria</taxon>
        <taxon>Pseudomonadati</taxon>
        <taxon>Pseudomonadota</taxon>
        <taxon>Betaproteobacteria</taxon>
        <taxon>Burkholderiales</taxon>
        <taxon>Sphaerotilaceae</taxon>
        <taxon>Ideonella</taxon>
    </lineage>
</organism>
<sequence>MSKAAAIPEHLREFWSAFAQAVGGASEERFYEAFFFGDTEQLANELAALVLQGTKRATAGSVWSFDAEGKRPPQAGDLSIVTSWSGKPLCVIETEVVEVVPFNEVTAEFAATEGEGDGSLAFWQSGHRRYFTRECARAGREFSESMLVACERFKVVYLPSASAAA</sequence>
<evidence type="ECO:0000259" key="1">
    <source>
        <dbReference type="SMART" id="SM01022"/>
    </source>
</evidence>
<dbReference type="PIRSF" id="PIRSF021320">
    <property type="entry name" value="DUF984"/>
    <property type="match status" value="1"/>
</dbReference>
<dbReference type="CDD" id="cd06553">
    <property type="entry name" value="ASCH_Ef3133_like"/>
    <property type="match status" value="1"/>
</dbReference>
<dbReference type="PANTHER" id="PTHR39203">
    <property type="entry name" value="CYTOPLASMIC PROTEIN-RELATED"/>
    <property type="match status" value="1"/>
</dbReference>
<dbReference type="PANTHER" id="PTHR39203:SF1">
    <property type="entry name" value="CYTOPLASMIC PROTEIN"/>
    <property type="match status" value="1"/>
</dbReference>
<dbReference type="Pfam" id="PF04266">
    <property type="entry name" value="ASCH"/>
    <property type="match status" value="1"/>
</dbReference>
<evidence type="ECO:0000313" key="3">
    <source>
        <dbReference type="Proteomes" id="UP001371218"/>
    </source>
</evidence>
<feature type="domain" description="ASCH" evidence="1">
    <location>
        <begin position="34"/>
        <end position="157"/>
    </location>
</feature>
<gene>
    <name evidence="2" type="ORF">AACH06_29785</name>
</gene>
<dbReference type="SUPFAM" id="SSF88697">
    <property type="entry name" value="PUA domain-like"/>
    <property type="match status" value="1"/>
</dbReference>
<reference evidence="2 3" key="1">
    <citation type="submission" date="2024-04" db="EMBL/GenBank/DDBJ databases">
        <title>Novel species of the genus Ideonella isolated from streams.</title>
        <authorList>
            <person name="Lu H."/>
        </authorList>
    </citation>
    <scope>NUCLEOTIDE SEQUENCE [LARGE SCALE GENOMIC DNA]</scope>
    <source>
        <strain evidence="2 3">DXS29W</strain>
    </source>
</reference>
<protein>
    <submittedName>
        <fullName evidence="2">ASCH domain-containing protein</fullName>
    </submittedName>
</protein>
<name>A0ABU9C002_9BURK</name>
<dbReference type="SMART" id="SM01022">
    <property type="entry name" value="ASCH"/>
    <property type="match status" value="1"/>
</dbReference>
<accession>A0ABU9C002</accession>
<evidence type="ECO:0000313" key="2">
    <source>
        <dbReference type="EMBL" id="MEK8035028.1"/>
    </source>
</evidence>
<dbReference type="Proteomes" id="UP001371218">
    <property type="component" value="Unassembled WGS sequence"/>
</dbReference>
<dbReference type="RefSeq" id="WP_341429463.1">
    <property type="nucleotide sequence ID" value="NZ_JBBUTG010000053.1"/>
</dbReference>
<dbReference type="EMBL" id="JBBUTG010000053">
    <property type="protein sequence ID" value="MEK8035028.1"/>
    <property type="molecule type" value="Genomic_DNA"/>
</dbReference>
<comment type="caution">
    <text evidence="2">The sequence shown here is derived from an EMBL/GenBank/DDBJ whole genome shotgun (WGS) entry which is preliminary data.</text>
</comment>
<dbReference type="InterPro" id="IPR009326">
    <property type="entry name" value="DUF984"/>
</dbReference>
<dbReference type="Gene3D" id="3.10.400.10">
    <property type="entry name" value="Sulfate adenylyltransferase"/>
    <property type="match status" value="1"/>
</dbReference>
<dbReference type="InterPro" id="IPR015947">
    <property type="entry name" value="PUA-like_sf"/>
</dbReference>
<proteinExistence type="predicted"/>
<dbReference type="InterPro" id="IPR007374">
    <property type="entry name" value="ASCH_domain"/>
</dbReference>